<name>F8MQS0_NEUT8</name>
<dbReference type="OrthoDB" id="10301370at2759"/>
<evidence type="ECO:0000313" key="3">
    <source>
        <dbReference type="Proteomes" id="UP000008065"/>
    </source>
</evidence>
<dbReference type="KEGG" id="nte:NEUTE1DRAFT101972"/>
<evidence type="ECO:0000313" key="2">
    <source>
        <dbReference type="EMBL" id="EGO56700.1"/>
    </source>
</evidence>
<keyword evidence="3" id="KW-1185">Reference proteome</keyword>
<dbReference type="VEuPathDB" id="FungiDB:NEUTE1DRAFT_101972"/>
<accession>F8MQS0</accession>
<organism evidence="2 3">
    <name type="scientific">Neurospora tetrasperma (strain FGSC 2508 / ATCC MYA-4615 / P0657)</name>
    <dbReference type="NCBI Taxonomy" id="510951"/>
    <lineage>
        <taxon>Eukaryota</taxon>
        <taxon>Fungi</taxon>
        <taxon>Dikarya</taxon>
        <taxon>Ascomycota</taxon>
        <taxon>Pezizomycotina</taxon>
        <taxon>Sordariomycetes</taxon>
        <taxon>Sordariomycetidae</taxon>
        <taxon>Sordariales</taxon>
        <taxon>Sordariaceae</taxon>
        <taxon>Neurospora</taxon>
    </lineage>
</organism>
<dbReference type="GeneID" id="20821836"/>
<dbReference type="HOGENOM" id="CLU_2475003_0_0_1"/>
<gene>
    <name evidence="2" type="ORF">NEUTE1DRAFT_101972</name>
</gene>
<feature type="region of interest" description="Disordered" evidence="1">
    <location>
        <begin position="40"/>
        <end position="73"/>
    </location>
</feature>
<sequence length="99" mass="10818">MALTDRTPRSPQLLWANVQGDHALPRATKGPQLRTFVDAEWNQKPPEDPRAPPSAGVELGSNGRFPGGHQIGQGSGGPPFGYMWIQLCWMTASCYTQDL</sequence>
<dbReference type="RefSeq" id="XP_009852274.1">
    <property type="nucleotide sequence ID" value="XM_009853972.1"/>
</dbReference>
<dbReference type="EMBL" id="GL891305">
    <property type="protein sequence ID" value="EGO56700.1"/>
    <property type="molecule type" value="Genomic_DNA"/>
</dbReference>
<protein>
    <submittedName>
        <fullName evidence="2">Uncharacterized protein</fullName>
    </submittedName>
</protein>
<dbReference type="Proteomes" id="UP000008065">
    <property type="component" value="Unassembled WGS sequence"/>
</dbReference>
<dbReference type="AlphaFoldDB" id="F8MQS0"/>
<reference evidence="3" key="1">
    <citation type="journal article" date="2011" name="Genetics">
        <title>Massive changes in genome architecture accompany the transition to self-fertility in the filamentous fungus Neurospora tetrasperma.</title>
        <authorList>
            <person name="Ellison C.E."/>
            <person name="Stajich J.E."/>
            <person name="Jacobson D.J."/>
            <person name="Natvig D.O."/>
            <person name="Lapidus A."/>
            <person name="Foster B."/>
            <person name="Aerts A."/>
            <person name="Riley R."/>
            <person name="Lindquist E.A."/>
            <person name="Grigoriev I.V."/>
            <person name="Taylor J.W."/>
        </authorList>
    </citation>
    <scope>NUCLEOTIDE SEQUENCE [LARGE SCALE GENOMIC DNA]</scope>
    <source>
        <strain evidence="3">FGSC 2508 / P0657</strain>
    </source>
</reference>
<proteinExistence type="predicted"/>
<evidence type="ECO:0000256" key="1">
    <source>
        <dbReference type="SAM" id="MobiDB-lite"/>
    </source>
</evidence>